<evidence type="ECO:0000256" key="4">
    <source>
        <dbReference type="ARBA" id="ARBA00013189"/>
    </source>
</evidence>
<proteinExistence type="predicted"/>
<dbReference type="GO" id="GO:0003978">
    <property type="term" value="F:UDP-glucose 4-epimerase activity"/>
    <property type="evidence" value="ECO:0007669"/>
    <property type="project" value="UniProtKB-EC"/>
</dbReference>
<reference evidence="8 9" key="1">
    <citation type="journal article" date="2018" name="Nat. Genet.">
        <title>The Rosa genome provides new insights in the design of modern roses.</title>
        <authorList>
            <person name="Bendahmane M."/>
        </authorList>
    </citation>
    <scope>NUCLEOTIDE SEQUENCE [LARGE SCALE GENOMIC DNA]</scope>
    <source>
        <strain evidence="9">cv. Old Blush</strain>
    </source>
</reference>
<protein>
    <recommendedName>
        <fullName evidence="4">UDP-glucose 4-epimerase</fullName>
        <ecNumber evidence="4">5.1.3.2</ecNumber>
    </recommendedName>
</protein>
<evidence type="ECO:0000256" key="6">
    <source>
        <dbReference type="ARBA" id="ARBA00023235"/>
    </source>
</evidence>
<dbReference type="AlphaFoldDB" id="A0A2P6P635"/>
<dbReference type="Gramene" id="PRQ17397">
    <property type="protein sequence ID" value="PRQ17397"/>
    <property type="gene ID" value="RchiOBHm_Chr7g0194541"/>
</dbReference>
<keyword evidence="5" id="KW-0520">NAD</keyword>
<dbReference type="PANTHER" id="PTHR43725:SF47">
    <property type="entry name" value="UDP-GLUCOSE 4-EPIMERASE"/>
    <property type="match status" value="1"/>
</dbReference>
<keyword evidence="6 8" id="KW-0413">Isomerase</keyword>
<dbReference type="SUPFAM" id="SSF51735">
    <property type="entry name" value="NAD(P)-binding Rossmann-fold domains"/>
    <property type="match status" value="1"/>
</dbReference>
<dbReference type="Gene3D" id="3.90.25.10">
    <property type="entry name" value="UDP-galactose 4-epimerase, domain 1"/>
    <property type="match status" value="1"/>
</dbReference>
<comment type="catalytic activity">
    <reaction evidence="1">
        <text>UDP-alpha-D-glucose = UDP-alpha-D-galactose</text>
        <dbReference type="Rhea" id="RHEA:22168"/>
        <dbReference type="ChEBI" id="CHEBI:58885"/>
        <dbReference type="ChEBI" id="CHEBI:66914"/>
        <dbReference type="EC" id="5.1.3.2"/>
    </reaction>
</comment>
<dbReference type="Pfam" id="PF16363">
    <property type="entry name" value="GDP_Man_Dehyd"/>
    <property type="match status" value="1"/>
</dbReference>
<comment type="caution">
    <text evidence="8">The sequence shown here is derived from an EMBL/GenBank/DDBJ whole genome shotgun (WGS) entry which is preliminary data.</text>
</comment>
<dbReference type="EC" id="5.1.3.2" evidence="4"/>
<feature type="domain" description="NAD(P)-binding" evidence="7">
    <location>
        <begin position="12"/>
        <end position="47"/>
    </location>
</feature>
<evidence type="ECO:0000256" key="3">
    <source>
        <dbReference type="ARBA" id="ARBA00004947"/>
    </source>
</evidence>
<evidence type="ECO:0000259" key="7">
    <source>
        <dbReference type="Pfam" id="PF16363"/>
    </source>
</evidence>
<dbReference type="InterPro" id="IPR036291">
    <property type="entry name" value="NAD(P)-bd_dom_sf"/>
</dbReference>
<accession>A0A2P6P635</accession>
<dbReference type="OMA" id="CDYTIIR"/>
<gene>
    <name evidence="8" type="ORF">RchiOBHm_Chr7g0194541</name>
</gene>
<evidence type="ECO:0000313" key="8">
    <source>
        <dbReference type="EMBL" id="PRQ17397.1"/>
    </source>
</evidence>
<name>A0A2P6P635_ROSCH</name>
<dbReference type="Proteomes" id="UP000238479">
    <property type="component" value="Chromosome 7"/>
</dbReference>
<evidence type="ECO:0000256" key="5">
    <source>
        <dbReference type="ARBA" id="ARBA00023027"/>
    </source>
</evidence>
<evidence type="ECO:0000313" key="9">
    <source>
        <dbReference type="Proteomes" id="UP000238479"/>
    </source>
</evidence>
<dbReference type="GO" id="GO:0005829">
    <property type="term" value="C:cytosol"/>
    <property type="evidence" value="ECO:0007669"/>
    <property type="project" value="TreeGrafter"/>
</dbReference>
<comment type="cofactor">
    <cofactor evidence="2">
        <name>NAD(+)</name>
        <dbReference type="ChEBI" id="CHEBI:57540"/>
    </cofactor>
</comment>
<sequence length="58" mass="6762">MTFLKKIPLVIAGRRPGDAEVVYASTDKAERELNWKAKYNIDDMCRDQWNWASKNPYG</sequence>
<dbReference type="GO" id="GO:0005996">
    <property type="term" value="P:monosaccharide metabolic process"/>
    <property type="evidence" value="ECO:0007669"/>
    <property type="project" value="TreeGrafter"/>
</dbReference>
<dbReference type="InterPro" id="IPR016040">
    <property type="entry name" value="NAD(P)-bd_dom"/>
</dbReference>
<evidence type="ECO:0000256" key="1">
    <source>
        <dbReference type="ARBA" id="ARBA00000083"/>
    </source>
</evidence>
<keyword evidence="9" id="KW-1185">Reference proteome</keyword>
<organism evidence="8 9">
    <name type="scientific">Rosa chinensis</name>
    <name type="common">China rose</name>
    <dbReference type="NCBI Taxonomy" id="74649"/>
    <lineage>
        <taxon>Eukaryota</taxon>
        <taxon>Viridiplantae</taxon>
        <taxon>Streptophyta</taxon>
        <taxon>Embryophyta</taxon>
        <taxon>Tracheophyta</taxon>
        <taxon>Spermatophyta</taxon>
        <taxon>Magnoliopsida</taxon>
        <taxon>eudicotyledons</taxon>
        <taxon>Gunneridae</taxon>
        <taxon>Pentapetalae</taxon>
        <taxon>rosids</taxon>
        <taxon>fabids</taxon>
        <taxon>Rosales</taxon>
        <taxon>Rosaceae</taxon>
        <taxon>Rosoideae</taxon>
        <taxon>Rosoideae incertae sedis</taxon>
        <taxon>Rosa</taxon>
    </lineage>
</organism>
<dbReference type="PANTHER" id="PTHR43725">
    <property type="entry name" value="UDP-GLUCOSE 4-EPIMERASE"/>
    <property type="match status" value="1"/>
</dbReference>
<dbReference type="STRING" id="74649.A0A2P6P635"/>
<evidence type="ECO:0000256" key="2">
    <source>
        <dbReference type="ARBA" id="ARBA00001911"/>
    </source>
</evidence>
<dbReference type="EMBL" id="PDCK01000045">
    <property type="protein sequence ID" value="PRQ17397.1"/>
    <property type="molecule type" value="Genomic_DNA"/>
</dbReference>
<comment type="pathway">
    <text evidence="3">Carbohydrate metabolism; galactose metabolism.</text>
</comment>